<dbReference type="SUPFAM" id="SSF48295">
    <property type="entry name" value="TrpR-like"/>
    <property type="match status" value="1"/>
</dbReference>
<evidence type="ECO:0000256" key="5">
    <source>
        <dbReference type="ARBA" id="ARBA00022840"/>
    </source>
</evidence>
<dbReference type="GO" id="GO:0006275">
    <property type="term" value="P:regulation of DNA replication"/>
    <property type="evidence" value="ECO:0007669"/>
    <property type="project" value="UniProtKB-UniRule"/>
</dbReference>
<dbReference type="Gene3D" id="3.40.50.300">
    <property type="entry name" value="P-loop containing nucleotide triphosphate hydrolases"/>
    <property type="match status" value="1"/>
</dbReference>
<keyword evidence="4 8" id="KW-0547">Nucleotide-binding</keyword>
<keyword evidence="15" id="KW-1185">Reference proteome</keyword>
<dbReference type="KEGG" id="cinf:CINF_0001"/>
<evidence type="ECO:0000256" key="7">
    <source>
        <dbReference type="ARBA" id="ARBA00023125"/>
    </source>
</evidence>
<dbReference type="GO" id="GO:0005524">
    <property type="term" value="F:ATP binding"/>
    <property type="evidence" value="ECO:0007669"/>
    <property type="project" value="UniProtKB-UniRule"/>
</dbReference>
<keyword evidence="6 8" id="KW-0446">Lipid-binding</keyword>
<feature type="binding site" evidence="8">
    <location>
        <position position="151"/>
    </location>
    <ligand>
        <name>ATP</name>
        <dbReference type="ChEBI" id="CHEBI:30616"/>
    </ligand>
</feature>
<feature type="binding site" evidence="8">
    <location>
        <position position="153"/>
    </location>
    <ligand>
        <name>ATP</name>
        <dbReference type="ChEBI" id="CHEBI:30616"/>
    </ligand>
</feature>
<evidence type="ECO:0000313" key="15">
    <source>
        <dbReference type="Proteomes" id="UP000509414"/>
    </source>
</evidence>
<evidence type="ECO:0000256" key="6">
    <source>
        <dbReference type="ARBA" id="ARBA00023121"/>
    </source>
</evidence>
<dbReference type="CDD" id="cd06571">
    <property type="entry name" value="Bac_DnaA_C"/>
    <property type="match status" value="1"/>
</dbReference>
<dbReference type="InterPro" id="IPR038454">
    <property type="entry name" value="DnaA_N_sf"/>
</dbReference>
<dbReference type="Gene3D" id="1.10.8.60">
    <property type="match status" value="1"/>
</dbReference>
<dbReference type="NCBIfam" id="TIGR00362">
    <property type="entry name" value="DnaA"/>
    <property type="match status" value="1"/>
</dbReference>
<comment type="domain">
    <text evidence="8">Domain I is involved in oligomerization and binding regulators, domain II is flexibile and of varying length in different bacteria, domain III forms the AAA+ region, while domain IV binds dsDNA.</text>
</comment>
<dbReference type="InterPro" id="IPR020591">
    <property type="entry name" value="Chromosome_initiator_DnaA-like"/>
</dbReference>
<dbReference type="AlphaFoldDB" id="A0A7H9CEC9"/>
<evidence type="ECO:0000256" key="3">
    <source>
        <dbReference type="ARBA" id="ARBA00022705"/>
    </source>
</evidence>
<keyword evidence="2 8" id="KW-0963">Cytoplasm</keyword>
<comment type="function">
    <text evidence="8 10">Plays an essential role in the initiation and regulation of chromosomal replication. ATP-DnaA binds to the origin of replication (oriC) to initiate formation of the DNA replication initiation complex once per cell cycle. Binds the DnaA box (a 9 base pair repeat at the origin) and separates the double-stranded (ds)DNA. Forms a right-handed helical filament on oriC DNA; dsDNA binds to the exterior of the filament while single-stranded (ss)DNA is stabiized in the filament's interior. The ATP-DnaA-oriC complex binds and stabilizes one strand of the AT-rich DNA unwinding element (DUE), permitting loading of DNA polymerase. After initiation quickly degrades to an ADP-DnaA complex that is not apt for DNA replication. Binds acidic phospholipids.</text>
</comment>
<comment type="caution">
    <text evidence="8">Lacks conserved residue(s) required for the propagation of feature annotation.</text>
</comment>
<feature type="region of interest" description="Domain IV, binds dsDNA" evidence="8">
    <location>
        <begin position="323"/>
        <end position="444"/>
    </location>
</feature>
<feature type="region of interest" description="Domain I, interacts with DnaA modulators" evidence="8">
    <location>
        <begin position="1"/>
        <end position="85"/>
    </location>
</feature>
<dbReference type="CDD" id="cd00009">
    <property type="entry name" value="AAA"/>
    <property type="match status" value="1"/>
</dbReference>
<organism evidence="14 15">
    <name type="scientific">Candidatus Campylobacter infans</name>
    <dbReference type="NCBI Taxonomy" id="2561898"/>
    <lineage>
        <taxon>Bacteria</taxon>
        <taxon>Pseudomonadati</taxon>
        <taxon>Campylobacterota</taxon>
        <taxon>Epsilonproteobacteria</taxon>
        <taxon>Campylobacterales</taxon>
        <taxon>Campylobacteraceae</taxon>
        <taxon>Campylobacter</taxon>
    </lineage>
</organism>
<dbReference type="PANTHER" id="PTHR30050">
    <property type="entry name" value="CHROMOSOMAL REPLICATION INITIATOR PROTEIN DNAA"/>
    <property type="match status" value="1"/>
</dbReference>
<name>A0A7H9CEC9_9BACT</name>
<dbReference type="SMART" id="SM00382">
    <property type="entry name" value="AAA"/>
    <property type="match status" value="1"/>
</dbReference>
<dbReference type="GO" id="GO:0008289">
    <property type="term" value="F:lipid binding"/>
    <property type="evidence" value="ECO:0007669"/>
    <property type="project" value="UniProtKB-KW"/>
</dbReference>
<feature type="binding site" evidence="8">
    <location>
        <position position="154"/>
    </location>
    <ligand>
        <name>ATP</name>
        <dbReference type="ChEBI" id="CHEBI:30616"/>
    </ligand>
</feature>
<evidence type="ECO:0000256" key="4">
    <source>
        <dbReference type="ARBA" id="ARBA00022741"/>
    </source>
</evidence>
<accession>A0A7H9CEC9</accession>
<evidence type="ECO:0000256" key="2">
    <source>
        <dbReference type="ARBA" id="ARBA00022490"/>
    </source>
</evidence>
<dbReference type="SUPFAM" id="SSF52540">
    <property type="entry name" value="P-loop containing nucleoside triphosphate hydrolases"/>
    <property type="match status" value="1"/>
</dbReference>
<dbReference type="Pfam" id="PF00308">
    <property type="entry name" value="Bac_DnaA"/>
    <property type="match status" value="1"/>
</dbReference>
<dbReference type="Pfam" id="PF08299">
    <property type="entry name" value="Bac_DnaA_C"/>
    <property type="match status" value="1"/>
</dbReference>
<dbReference type="PANTHER" id="PTHR30050:SF2">
    <property type="entry name" value="CHROMOSOMAL REPLICATION INITIATOR PROTEIN DNAA"/>
    <property type="match status" value="1"/>
</dbReference>
<gene>
    <name evidence="8 14" type="primary">dnaA</name>
    <name evidence="14" type="ORF">CINF_0001</name>
</gene>
<comment type="similarity">
    <text evidence="1 8 11">Belongs to the DnaA family.</text>
</comment>
<dbReference type="PRINTS" id="PR00051">
    <property type="entry name" value="DNAA"/>
</dbReference>
<dbReference type="Gene3D" id="3.30.300.180">
    <property type="match status" value="1"/>
</dbReference>
<dbReference type="HAMAP" id="MF_00377">
    <property type="entry name" value="DnaA_bact"/>
    <property type="match status" value="1"/>
</dbReference>
<reference evidence="14 15" key="1">
    <citation type="submission" date="2020-02" db="EMBL/GenBank/DDBJ databases">
        <title>Complete genome sequence of the novel Campylobacter species Candidatus Campylobacter infans.</title>
        <authorList>
            <person name="Duim B."/>
            <person name="Zomer A."/>
            <person name="van der Graaf L."/>
            <person name="Wagenaar J."/>
        </authorList>
    </citation>
    <scope>NUCLEOTIDE SEQUENCE [LARGE SCALE GENOMIC DNA]</scope>
    <source>
        <strain evidence="14 15">19S00001</strain>
    </source>
</reference>
<evidence type="ECO:0000256" key="10">
    <source>
        <dbReference type="RuleBase" id="RU000577"/>
    </source>
</evidence>
<dbReference type="EMBL" id="CP049075">
    <property type="protein sequence ID" value="QLI04560.1"/>
    <property type="molecule type" value="Genomic_DNA"/>
</dbReference>
<dbReference type="PROSITE" id="PS01008">
    <property type="entry name" value="DNAA"/>
    <property type="match status" value="1"/>
</dbReference>
<keyword evidence="7 8" id="KW-0238">DNA-binding</keyword>
<dbReference type="InterPro" id="IPR003593">
    <property type="entry name" value="AAA+_ATPase"/>
</dbReference>
<dbReference type="FunFam" id="3.40.50.300:FF:000668">
    <property type="entry name" value="Chromosomal replication initiator protein DnaA"/>
    <property type="match status" value="1"/>
</dbReference>
<evidence type="ECO:0000256" key="9">
    <source>
        <dbReference type="NCBIfam" id="TIGR00362"/>
    </source>
</evidence>
<dbReference type="GO" id="GO:0005737">
    <property type="term" value="C:cytoplasm"/>
    <property type="evidence" value="ECO:0007669"/>
    <property type="project" value="UniProtKB-SubCell"/>
</dbReference>
<dbReference type="InterPro" id="IPR018312">
    <property type="entry name" value="Chromosome_initiator_DnaA_CS"/>
</dbReference>
<evidence type="ECO:0000256" key="1">
    <source>
        <dbReference type="ARBA" id="ARBA00006583"/>
    </source>
</evidence>
<evidence type="ECO:0000259" key="12">
    <source>
        <dbReference type="SMART" id="SM00382"/>
    </source>
</evidence>
<dbReference type="InterPro" id="IPR027417">
    <property type="entry name" value="P-loop_NTPase"/>
</dbReference>
<dbReference type="GO" id="GO:0005886">
    <property type="term" value="C:plasma membrane"/>
    <property type="evidence" value="ECO:0007669"/>
    <property type="project" value="TreeGrafter"/>
</dbReference>
<sequence>MREFSKRFRVLESAANTILSKLKNNNPYIAQISFDVKLSNDENIIFIAPNEILAKFISTKYGNDFSTEFEKILNKRPIIKILSNKPNQKTSKKPSIDIENIKKQSLVLDEFLTFDNFIVGDSNHYAYEVALNVAKNPGKSYNPLFIYGSTGLGKTHLLQSIGHYCLQRGLNVTYITSEQFYNDFIANVASQTMLKFKDKYRNTNVLLIDDVQFLATKSNKVQEEFFHTFNELREKKAQIALTCDKHPKYLKGFEERLISRFESGLVADITPPELDTKIRIIKAKCKFDKIILKDDVINYMATNMGDDIREIEGTILEFGAYSRIMNEEITLDFAKNRIKDKIKIQKNSTNLEEIINLVAKELNIKISEIKSKNKTKKIVEARRICIYLAKNLTPNSMPALATHFGLKDHSAVSHNIKKINELIDTNEVFKIRLEEIKNKILEQK</sequence>
<dbReference type="GO" id="GO:0006270">
    <property type="term" value="P:DNA replication initiation"/>
    <property type="evidence" value="ECO:0007669"/>
    <property type="project" value="UniProtKB-UniRule"/>
</dbReference>
<evidence type="ECO:0000256" key="11">
    <source>
        <dbReference type="RuleBase" id="RU004227"/>
    </source>
</evidence>
<feature type="domain" description="AAA+ ATPase" evidence="12">
    <location>
        <begin position="140"/>
        <end position="273"/>
    </location>
</feature>
<proteinExistence type="inferred from homology"/>
<evidence type="ECO:0000259" key="13">
    <source>
        <dbReference type="SMART" id="SM00760"/>
    </source>
</evidence>
<dbReference type="InterPro" id="IPR001957">
    <property type="entry name" value="Chromosome_initiator_DnaA"/>
</dbReference>
<evidence type="ECO:0000256" key="8">
    <source>
        <dbReference type="HAMAP-Rule" id="MF_00377"/>
    </source>
</evidence>
<keyword evidence="5 8" id="KW-0067">ATP-binding</keyword>
<keyword evidence="3 8" id="KW-0235">DNA replication</keyword>
<evidence type="ECO:0000313" key="14">
    <source>
        <dbReference type="EMBL" id="QLI04560.1"/>
    </source>
</evidence>
<dbReference type="InterPro" id="IPR013317">
    <property type="entry name" value="DnaA_dom"/>
</dbReference>
<dbReference type="Gene3D" id="1.10.1750.10">
    <property type="match status" value="1"/>
</dbReference>
<protein>
    <recommendedName>
        <fullName evidence="8 9">Chromosomal replication initiator protein DnaA</fullName>
    </recommendedName>
</protein>
<feature type="binding site" evidence="8">
    <location>
        <position position="155"/>
    </location>
    <ligand>
        <name>ATP</name>
        <dbReference type="ChEBI" id="CHEBI:30616"/>
    </ligand>
</feature>
<dbReference type="SMART" id="SM00760">
    <property type="entry name" value="Bac_DnaA_C"/>
    <property type="match status" value="1"/>
</dbReference>
<dbReference type="Proteomes" id="UP000509414">
    <property type="component" value="Chromosome"/>
</dbReference>
<comment type="subcellular location">
    <subcellularLocation>
        <location evidence="8">Cytoplasm</location>
    </subcellularLocation>
</comment>
<dbReference type="GO" id="GO:0003688">
    <property type="term" value="F:DNA replication origin binding"/>
    <property type="evidence" value="ECO:0007669"/>
    <property type="project" value="UniProtKB-UniRule"/>
</dbReference>
<feature type="domain" description="Chromosomal replication initiator DnaA C-terminal" evidence="13">
    <location>
        <begin position="350"/>
        <end position="419"/>
    </location>
</feature>
<dbReference type="InterPro" id="IPR013159">
    <property type="entry name" value="DnaA_C"/>
</dbReference>
<dbReference type="InterPro" id="IPR010921">
    <property type="entry name" value="Trp_repressor/repl_initiator"/>
</dbReference>
<comment type="subunit">
    <text evidence="8">Oligomerizes as a right-handed, spiral filament on DNA at oriC.</text>
</comment>